<dbReference type="Proteomes" id="UP001140949">
    <property type="component" value="Unassembled WGS sequence"/>
</dbReference>
<gene>
    <name evidence="1" type="ORF">M6B38_252555</name>
</gene>
<protein>
    <submittedName>
        <fullName evidence="1">Uncharacterized protein</fullName>
    </submittedName>
</protein>
<reference evidence="1" key="1">
    <citation type="journal article" date="2023" name="GigaByte">
        <title>Genome assembly of the bearded iris, Iris pallida Lam.</title>
        <authorList>
            <person name="Bruccoleri R.E."/>
            <person name="Oakeley E.J."/>
            <person name="Faust A.M.E."/>
            <person name="Altorfer M."/>
            <person name="Dessus-Babus S."/>
            <person name="Burckhardt D."/>
            <person name="Oertli M."/>
            <person name="Naumann U."/>
            <person name="Petersen F."/>
            <person name="Wong J."/>
        </authorList>
    </citation>
    <scope>NUCLEOTIDE SEQUENCE</scope>
    <source>
        <strain evidence="1">GSM-AAB239-AS_SAM_17_03QT</strain>
    </source>
</reference>
<evidence type="ECO:0000313" key="2">
    <source>
        <dbReference type="Proteomes" id="UP001140949"/>
    </source>
</evidence>
<reference evidence="1" key="2">
    <citation type="submission" date="2023-04" db="EMBL/GenBank/DDBJ databases">
        <authorList>
            <person name="Bruccoleri R.E."/>
            <person name="Oakeley E.J."/>
            <person name="Faust A.-M."/>
            <person name="Dessus-Babus S."/>
            <person name="Altorfer M."/>
            <person name="Burckhardt D."/>
            <person name="Oertli M."/>
            <person name="Naumann U."/>
            <person name="Petersen F."/>
            <person name="Wong J."/>
        </authorList>
    </citation>
    <scope>NUCLEOTIDE SEQUENCE</scope>
    <source>
        <strain evidence="1">GSM-AAB239-AS_SAM_17_03QT</strain>
        <tissue evidence="1">Leaf</tissue>
    </source>
</reference>
<dbReference type="AlphaFoldDB" id="A0AAX6IJ66"/>
<name>A0AAX6IJ66_IRIPA</name>
<sequence>MFGADTKSRCRAISSTFSAKQVKIGQAAKAIANQNSNKTVFQRLDKLENLMIDMYSIVKTSQQPQNPVINPCSTPRTEGASTNVHITQENLRPVFDNHTSHDVPINSNGPSLGGKKYMVLLGQAREDVAKGYIGYQRTCHGRDVQDGEKVVRVTEVLKPEAPIYDGPQNGHSHLCELADGGFAIWATNRIRYL</sequence>
<comment type="caution">
    <text evidence="1">The sequence shown here is derived from an EMBL/GenBank/DDBJ whole genome shotgun (WGS) entry which is preliminary data.</text>
</comment>
<proteinExistence type="predicted"/>
<keyword evidence="2" id="KW-1185">Reference proteome</keyword>
<organism evidence="1 2">
    <name type="scientific">Iris pallida</name>
    <name type="common">Sweet iris</name>
    <dbReference type="NCBI Taxonomy" id="29817"/>
    <lineage>
        <taxon>Eukaryota</taxon>
        <taxon>Viridiplantae</taxon>
        <taxon>Streptophyta</taxon>
        <taxon>Embryophyta</taxon>
        <taxon>Tracheophyta</taxon>
        <taxon>Spermatophyta</taxon>
        <taxon>Magnoliopsida</taxon>
        <taxon>Liliopsida</taxon>
        <taxon>Asparagales</taxon>
        <taxon>Iridaceae</taxon>
        <taxon>Iridoideae</taxon>
        <taxon>Irideae</taxon>
        <taxon>Iris</taxon>
    </lineage>
</organism>
<accession>A0AAX6IJ66</accession>
<dbReference type="EMBL" id="JANAVB010001400">
    <property type="protein sequence ID" value="KAJ6852837.1"/>
    <property type="molecule type" value="Genomic_DNA"/>
</dbReference>
<evidence type="ECO:0000313" key="1">
    <source>
        <dbReference type="EMBL" id="KAJ6852837.1"/>
    </source>
</evidence>